<name>A0A4S4KRL4_9APHY</name>
<proteinExistence type="predicted"/>
<dbReference type="EMBL" id="SGPJ01000028">
    <property type="protein sequence ID" value="THH01256.1"/>
    <property type="molecule type" value="Genomic_DNA"/>
</dbReference>
<keyword evidence="1" id="KW-0812">Transmembrane</keyword>
<dbReference type="Proteomes" id="UP000309038">
    <property type="component" value="Unassembled WGS sequence"/>
</dbReference>
<keyword evidence="1" id="KW-1133">Transmembrane helix</keyword>
<gene>
    <name evidence="2" type="ORF">EW026_g1414</name>
</gene>
<dbReference type="AlphaFoldDB" id="A0A4S4KRL4"/>
<evidence type="ECO:0000256" key="1">
    <source>
        <dbReference type="SAM" id="Phobius"/>
    </source>
</evidence>
<organism evidence="2 3">
    <name type="scientific">Hermanssonia centrifuga</name>
    <dbReference type="NCBI Taxonomy" id="98765"/>
    <lineage>
        <taxon>Eukaryota</taxon>
        <taxon>Fungi</taxon>
        <taxon>Dikarya</taxon>
        <taxon>Basidiomycota</taxon>
        <taxon>Agaricomycotina</taxon>
        <taxon>Agaricomycetes</taxon>
        <taxon>Polyporales</taxon>
        <taxon>Meruliaceae</taxon>
        <taxon>Hermanssonia</taxon>
    </lineage>
</organism>
<sequence>MTANITTTFAGLLSDGLLAWRFYVIYDRRPWALYIPVAAIIVNTFLGLSADLLSIEAYYNPGFYQDKLLEISSQITIAWGWIMFFVNSLLTGSIVGRIVYISRSTYSTSSPGSFQYAVILEAIVESAVVNWIGLLFYEIASLGPTGHVTTDLNVGYVLNCILPIFFGISQCLITARLGFATETRPSAMGSGLSASARGILGGSHPVSGDSTGKISRGEISVSVHRDVEVVISGMDGAHEKVLDVHKYGEVA</sequence>
<keyword evidence="1" id="KW-0472">Membrane</keyword>
<evidence type="ECO:0000313" key="3">
    <source>
        <dbReference type="Proteomes" id="UP000309038"/>
    </source>
</evidence>
<accession>A0A4S4KRL4</accession>
<reference evidence="2 3" key="1">
    <citation type="submission" date="2019-02" db="EMBL/GenBank/DDBJ databases">
        <title>Genome sequencing of the rare red list fungi Phlebia centrifuga.</title>
        <authorList>
            <person name="Buettner E."/>
            <person name="Kellner H."/>
        </authorList>
    </citation>
    <scope>NUCLEOTIDE SEQUENCE [LARGE SCALE GENOMIC DNA]</scope>
    <source>
        <strain evidence="2 3">DSM 108282</strain>
    </source>
</reference>
<protein>
    <submittedName>
        <fullName evidence="2">Uncharacterized protein</fullName>
    </submittedName>
</protein>
<keyword evidence="3" id="KW-1185">Reference proteome</keyword>
<feature type="transmembrane region" description="Helical" evidence="1">
    <location>
        <begin position="31"/>
        <end position="55"/>
    </location>
</feature>
<feature type="transmembrane region" description="Helical" evidence="1">
    <location>
        <begin position="116"/>
        <end position="136"/>
    </location>
</feature>
<comment type="caution">
    <text evidence="2">The sequence shown here is derived from an EMBL/GenBank/DDBJ whole genome shotgun (WGS) entry which is preliminary data.</text>
</comment>
<evidence type="ECO:0000313" key="2">
    <source>
        <dbReference type="EMBL" id="THH01256.1"/>
    </source>
</evidence>
<feature type="transmembrane region" description="Helical" evidence="1">
    <location>
        <begin position="156"/>
        <end position="179"/>
    </location>
</feature>
<feature type="transmembrane region" description="Helical" evidence="1">
    <location>
        <begin position="75"/>
        <end position="95"/>
    </location>
</feature>
<feature type="transmembrane region" description="Helical" evidence="1">
    <location>
        <begin position="6"/>
        <end position="24"/>
    </location>
</feature>